<protein>
    <recommendedName>
        <fullName evidence="1">YbaK/aminoacyl-tRNA synthetase-associated domain-containing protein</fullName>
    </recommendedName>
</protein>
<feature type="domain" description="YbaK/aminoacyl-tRNA synthetase-associated" evidence="1">
    <location>
        <begin position="6"/>
        <end position="72"/>
    </location>
</feature>
<accession>A0A2M6WBC0</accession>
<name>A0A2M6WBC0_9BACT</name>
<evidence type="ECO:0000259" key="1">
    <source>
        <dbReference type="Pfam" id="PF04073"/>
    </source>
</evidence>
<dbReference type="Pfam" id="PF04073">
    <property type="entry name" value="tRNA_edit"/>
    <property type="match status" value="1"/>
</dbReference>
<dbReference type="GO" id="GO:0002161">
    <property type="term" value="F:aminoacyl-tRNA deacylase activity"/>
    <property type="evidence" value="ECO:0007669"/>
    <property type="project" value="InterPro"/>
</dbReference>
<proteinExistence type="predicted"/>
<dbReference type="InterPro" id="IPR036754">
    <property type="entry name" value="YbaK/aa-tRNA-synt-asso_dom_sf"/>
</dbReference>
<dbReference type="Gene3D" id="3.90.960.10">
    <property type="entry name" value="YbaK/aminoacyl-tRNA synthetase-associated domain"/>
    <property type="match status" value="1"/>
</dbReference>
<organism evidence="2 3">
    <name type="scientific">Candidatus Kuenenbacteria bacterium CG10_big_fil_rev_8_21_14_0_10_36_11</name>
    <dbReference type="NCBI Taxonomy" id="1974618"/>
    <lineage>
        <taxon>Bacteria</taxon>
        <taxon>Candidatus Kueneniibacteriota</taxon>
    </lineage>
</organism>
<evidence type="ECO:0000313" key="2">
    <source>
        <dbReference type="EMBL" id="PIT90082.1"/>
    </source>
</evidence>
<dbReference type="Proteomes" id="UP000231464">
    <property type="component" value="Unassembled WGS sequence"/>
</dbReference>
<dbReference type="EMBL" id="PFBP01000006">
    <property type="protein sequence ID" value="PIT90082.1"/>
    <property type="molecule type" value="Genomic_DNA"/>
</dbReference>
<dbReference type="AlphaFoldDB" id="A0A2M6WBC0"/>
<sequence>MTTKDLRITKVEIPKESAMKTHFKVKPGAMSAFGSLYKISVFVDKSLKNEVIFFSGEFTESIKMKVVDFVKLENVKAGNFSVAKKIKKIKRNKK</sequence>
<dbReference type="InterPro" id="IPR007214">
    <property type="entry name" value="YbaK/aa-tRNA-synth-assoc-dom"/>
</dbReference>
<evidence type="ECO:0000313" key="3">
    <source>
        <dbReference type="Proteomes" id="UP000231464"/>
    </source>
</evidence>
<reference evidence="3" key="1">
    <citation type="submission" date="2017-09" db="EMBL/GenBank/DDBJ databases">
        <title>Depth-based differentiation of microbial function through sediment-hosted aquifers and enrichment of novel symbionts in the deep terrestrial subsurface.</title>
        <authorList>
            <person name="Probst A.J."/>
            <person name="Ladd B."/>
            <person name="Jarett J.K."/>
            <person name="Geller-Mcgrath D.E."/>
            <person name="Sieber C.M.K."/>
            <person name="Emerson J.B."/>
            <person name="Anantharaman K."/>
            <person name="Thomas B.C."/>
            <person name="Malmstrom R."/>
            <person name="Stieglmeier M."/>
            <person name="Klingl A."/>
            <person name="Woyke T."/>
            <person name="Ryan C.M."/>
            <person name="Banfield J.F."/>
        </authorList>
    </citation>
    <scope>NUCLEOTIDE SEQUENCE [LARGE SCALE GENOMIC DNA]</scope>
</reference>
<gene>
    <name evidence="2" type="ORF">COU23_00475</name>
</gene>
<comment type="caution">
    <text evidence="2">The sequence shown here is derived from an EMBL/GenBank/DDBJ whole genome shotgun (WGS) entry which is preliminary data.</text>
</comment>
<dbReference type="SUPFAM" id="SSF55826">
    <property type="entry name" value="YbaK/ProRS associated domain"/>
    <property type="match status" value="1"/>
</dbReference>